<dbReference type="GO" id="GO:0005524">
    <property type="term" value="F:ATP binding"/>
    <property type="evidence" value="ECO:0007669"/>
    <property type="project" value="UniProtKB-KW"/>
</dbReference>
<dbReference type="InterPro" id="IPR055442">
    <property type="entry name" value="Beta-prop_EML-like_2nd"/>
</dbReference>
<organism evidence="24">
    <name type="scientific">Dermatophagoides farinae</name>
    <name type="common">American house dust mite</name>
    <dbReference type="NCBI Taxonomy" id="6954"/>
    <lineage>
        <taxon>Eukaryota</taxon>
        <taxon>Metazoa</taxon>
        <taxon>Ecdysozoa</taxon>
        <taxon>Arthropoda</taxon>
        <taxon>Chelicerata</taxon>
        <taxon>Arachnida</taxon>
        <taxon>Acari</taxon>
        <taxon>Acariformes</taxon>
        <taxon>Sarcoptiformes</taxon>
        <taxon>Astigmata</taxon>
        <taxon>Psoroptidia</taxon>
        <taxon>Analgoidea</taxon>
        <taxon>Pyroglyphidae</taxon>
        <taxon>Dermatophagoidinae</taxon>
        <taxon>Dermatophagoides</taxon>
    </lineage>
</organism>
<dbReference type="PANTHER" id="PTHR10169:SF38">
    <property type="entry name" value="DNA TOPOISOMERASE 2"/>
    <property type="match status" value="1"/>
</dbReference>
<reference evidence="24" key="1">
    <citation type="submission" date="2020-06" db="EMBL/GenBank/DDBJ databases">
        <authorList>
            <person name="Ji K."/>
            <person name="Li J."/>
        </authorList>
    </citation>
    <scope>NUCLEOTIDE SEQUENCE</scope>
    <source>
        <strain evidence="24">JKM2019</strain>
        <tissue evidence="24">Whole body</tissue>
    </source>
</reference>
<name>A0A9D4SKZ3_DERFA</name>
<dbReference type="InterPro" id="IPR036890">
    <property type="entry name" value="HATPase_C_sf"/>
</dbReference>
<dbReference type="InterPro" id="IPR005108">
    <property type="entry name" value="HELP"/>
</dbReference>
<dbReference type="Proteomes" id="UP000828236">
    <property type="component" value="Unassembled WGS sequence"/>
</dbReference>
<dbReference type="GO" id="GO:0000712">
    <property type="term" value="P:resolution of meiotic recombination intermediates"/>
    <property type="evidence" value="ECO:0007669"/>
    <property type="project" value="TreeGrafter"/>
</dbReference>
<dbReference type="Gene3D" id="3.90.199.10">
    <property type="entry name" value="Topoisomerase II, domain 5"/>
    <property type="match status" value="1"/>
</dbReference>
<dbReference type="InterPro" id="IPR049813">
    <property type="entry name" value="Elp-1-like_TD"/>
</dbReference>
<evidence type="ECO:0000256" key="12">
    <source>
        <dbReference type="ARBA" id="ARBA00022840"/>
    </source>
</evidence>
<dbReference type="PANTHER" id="PTHR10169">
    <property type="entry name" value="DNA TOPOISOMERASE/GYRASE"/>
    <property type="match status" value="1"/>
</dbReference>
<feature type="compositionally biased region" description="Polar residues" evidence="21">
    <location>
        <begin position="1496"/>
        <end position="1505"/>
    </location>
</feature>
<dbReference type="Gene3D" id="3.30.1490.30">
    <property type="match status" value="1"/>
</dbReference>
<keyword evidence="10" id="KW-0677">Repeat</keyword>
<dbReference type="FunFam" id="3.30.230.10:FF:000008">
    <property type="entry name" value="DNA topoisomerase 2"/>
    <property type="match status" value="1"/>
</dbReference>
<feature type="compositionally biased region" description="Basic residues" evidence="21">
    <location>
        <begin position="1206"/>
        <end position="1219"/>
    </location>
</feature>
<protein>
    <recommendedName>
        <fullName evidence="7">DNA topoisomerase 2</fullName>
        <ecNumber evidence="6">5.6.2.2</ecNumber>
    </recommendedName>
    <alternativeName>
        <fullName evidence="17">DNA topoisomerase II</fullName>
    </alternativeName>
</protein>
<feature type="active site" description="O-(5'-phospho-DNA)-tyrosine intermediate" evidence="19">
    <location>
        <position position="779"/>
    </location>
</feature>
<feature type="coiled-coil region" evidence="20">
    <location>
        <begin position="1376"/>
        <end position="1410"/>
    </location>
</feature>
<feature type="domain" description="Toprim" evidence="22">
    <location>
        <begin position="447"/>
        <end position="564"/>
    </location>
</feature>
<evidence type="ECO:0000259" key="22">
    <source>
        <dbReference type="PROSITE" id="PS50880"/>
    </source>
</evidence>
<dbReference type="InterPro" id="IPR013757">
    <property type="entry name" value="Topo_IIA_A_a_sf"/>
</dbReference>
<comment type="cofactor">
    <cofactor evidence="2">
        <name>Ca(2+)</name>
        <dbReference type="ChEBI" id="CHEBI:29108"/>
    </cofactor>
</comment>
<evidence type="ECO:0000256" key="21">
    <source>
        <dbReference type="SAM" id="MobiDB-lite"/>
    </source>
</evidence>
<evidence type="ECO:0000256" key="11">
    <source>
        <dbReference type="ARBA" id="ARBA00022741"/>
    </source>
</evidence>
<evidence type="ECO:0000313" key="24">
    <source>
        <dbReference type="EMBL" id="KAH7645261.1"/>
    </source>
</evidence>
<keyword evidence="15 19" id="KW-0238">DNA-binding</keyword>
<feature type="compositionally biased region" description="Polar residues" evidence="21">
    <location>
        <begin position="1433"/>
        <end position="1447"/>
    </location>
</feature>
<dbReference type="CDD" id="cd00187">
    <property type="entry name" value="TOP4c"/>
    <property type="match status" value="1"/>
</dbReference>
<dbReference type="GO" id="GO:0003677">
    <property type="term" value="F:DNA binding"/>
    <property type="evidence" value="ECO:0007669"/>
    <property type="project" value="UniProtKB-UniRule"/>
</dbReference>
<dbReference type="SMART" id="SM00320">
    <property type="entry name" value="WD40"/>
    <property type="match status" value="9"/>
</dbReference>
<evidence type="ECO:0000256" key="3">
    <source>
        <dbReference type="ARBA" id="ARBA00001946"/>
    </source>
</evidence>
<dbReference type="Pfam" id="PF01751">
    <property type="entry name" value="Toprim"/>
    <property type="match status" value="1"/>
</dbReference>
<dbReference type="FunFam" id="3.30.565.10:FF:000004">
    <property type="entry name" value="DNA topoisomerase 2"/>
    <property type="match status" value="1"/>
</dbReference>
<feature type="region of interest" description="Disordered" evidence="21">
    <location>
        <begin position="1419"/>
        <end position="1482"/>
    </location>
</feature>
<dbReference type="Pfam" id="PF00521">
    <property type="entry name" value="DNA_topoisoIV"/>
    <property type="match status" value="1"/>
</dbReference>
<dbReference type="PROSITE" id="PS52040">
    <property type="entry name" value="TOPO_IIA"/>
    <property type="match status" value="1"/>
</dbReference>
<gene>
    <name evidence="24" type="ORF">HUG17_0799</name>
</gene>
<dbReference type="Pfam" id="PF00204">
    <property type="entry name" value="DNA_gyraseB"/>
    <property type="match status" value="1"/>
</dbReference>
<dbReference type="InterPro" id="IPR050634">
    <property type="entry name" value="DNA_Topoisomerase_II"/>
</dbReference>
<dbReference type="Pfam" id="PF16898">
    <property type="entry name" value="TOPRIM_C"/>
    <property type="match status" value="1"/>
</dbReference>
<sequence>MDDFRNNRPPLKALSSQKRDIEQIYQKKSQLEHVLLRPDTYIGSVEKETKQMWVYDSQNGMVLRDISFVPGLYKIFDEIVVNAADNKIRDPKMSCIRIDINIQNNEISVYNNGRGIPVVIHKEEKLYVPSLIFGHLLTSSNYNDNEKKVVGGRNGYGAKLCNIFSTMFKIETSSREYNNCFSQIWKDNMQTAEEPIIRPSKGEDFTRVTFKPDLKKFNMTHLDKDIVDLFSRRAYDIAGSSKGVKVFLNGECLPVRGFQSYINMFIKDKEDENNEPLKLAHEVVNDRWEIGLALSDKGYQQISFVNSIATTRGGKHVDHVTDQIVAKLIETVNRKSGKSKIDLKPHQIRNHLWVFVNCLIENPTFDSQTKETMTLQSKNFGSKCAPSEKFFTSIMKIGIVDSILSWIRFKQQTEMDKKLSSKKISKLKGIPKLEDANDAGTRNSLDCTLILTEGDSAKSLVIAGFSVVGRDKFGVFPLRGKMLNVREATHKQIMENSEINSLVKILGLQYKKKYTTIEDLKTLRYGKLMIMTDQDQDGSHIKGLLINFIHFNWPSLVKLNFLEEFITPIVKASKGSFKRAFYSLPEFEEWKQETSNYKSYKIKYYKGLGTSTSEEAKEYFSDMKRHRIKFRYDDEDDDRAVELAFSKKMIEARKEWLTKGMEERRRRRDNDFINKELILFSNMDNERSIPSSVDGFKPGQRKVTYTCFKRNDKREVKVAQLAGSVGELSAYHHGEMSLMSTIINLAQNFVGSNNINLLQPLGQFGTRLQGGKDAASPRYIFTCLSPLARKLFPPLDDPLLAYQYDDNLRIEPEYYVPIIPMVLVNGAEGIGTGWSTKVPNYDPRAIVDNIKRMLRNEEPLEMNPWYKDFRGTVVKVEPMKYVINGEVAILDEQTIEITELPIRTWTQVYKESILEPMLHGTEKSPALINDYKEYHTDTTVKFLVQMNESSMEKVMRNGIHKEFKLQTSMSISSMVLFDKNGVIRRYESPLDILREFFSPYYEGMLEAEALKLENQARFILEKNDQKIIMENIKRKEFLKILIERKYDSDPVKAWRKEFNIDQNEPDTTSNNENEDIENDDKMPETEEEKKHDFDYLIDMTMRTMLRENVQELLKKRDAKKSELEELKRSTPEMLWEKDLDAFLEELERVEKNERENALKGIRPKKSAKITAKGLKISNLADIYKPSELADRIEPKIDFEKYQPKKERVKKSNNNKKDKKKNNDDGDVDEDVVELLPKQPVKKLKLKQTTINFGQKKTNDSKMKKDVEIEKKTTVAATSSSSTTNEKRKSDEFDDEIVGKSTKTIANKKQKYIMSSSDDDDNSLQLLASPTPKQPSRRVHESLMSNNSSLSGGGGGVGIGIVGVNDDRNMNTVFMRFAELEKKLSDQSDEIVCLKSTLADVLRRLNQLEGRAIVTTSYHHLSPSSSHHHHQNSNGKNVYNNRGSTIYSNKIHGRNLSTLSNGSVQNNNNNNNEQISSLYPSNNHRRYLSSTSLQYDMTTPAASPQSNHHHHHNNNHNYRSISSMNHSKSLMRMNSGSNLKSMKRWSASQDIRFSSIVDPNVNNLKDFHYNQVEGVIKFNICDRQIIINIPTDLLQTYTIKNVTSPPLQRLKLEWAYGYRGRDCRHNLYLLPTGEIVYFIAAVVVLYNIDDQIQRHYNGHTSEIRCLTIHPNKLLIATGQNVNQDSRFEKRPHVRIWDSVSLNTLHILGQNGEFDRGGISCISFSKFDGGNLLCVVDESNDHMVSLWEWHKGLNGHKISEAKSTCDAVLAAEFHPIEKNILITIGKGHIHFWDIEGGSLAKKIGSFEKQDKPKYILCMTFNDVGELLTGDSNGNIIVWHQNSGRMIRTIFNAHDGSIFDICTLKDGTIVTGGGKDKKIIEWNANMNRTGREAKLPDQYGGVRTLTTGKGSMLIVGTTKNCILQGTMSLNFSLVIQGHTEELCALAIHPTQNQFITGGYDKNIHLWDTMSHLVVWSKDIGESVHASSFSPDGSIIIISTMTVGRWMVLDSTTRQLISMHNDGSDLIECIKFSPNGRYVALGSRDNNIYVYQVSDEYRKFNRIGRCSGHTSYVISIDWDTSNTYIQTTSILFEHLFWNASICRQLNNVSIARDLEFVTHNSMIGFNVFGVWPDNFDNGGPFISTMDRSHNCKLLLTGDDVGRLNLFTYPSCQPKCLHHSYVGHTSTVPNARFLADDSRIISIGGKDSSILQWSVT</sequence>
<dbReference type="InterPro" id="IPR011047">
    <property type="entry name" value="Quinoprotein_ADH-like_sf"/>
</dbReference>
<dbReference type="InterPro" id="IPR013506">
    <property type="entry name" value="Topo_IIA_bsu_dom2"/>
</dbReference>
<feature type="compositionally biased region" description="Polar residues" evidence="21">
    <location>
        <begin position="1472"/>
        <end position="1482"/>
    </location>
</feature>
<dbReference type="EMBL" id="SDOV01000001">
    <property type="protein sequence ID" value="KAH7645261.1"/>
    <property type="molecule type" value="Genomic_DNA"/>
</dbReference>
<keyword evidence="16 19" id="KW-0413">Isomerase</keyword>
<comment type="caution">
    <text evidence="24">The sequence shown here is derived from an EMBL/GenBank/DDBJ whole genome shotgun (WGS) entry which is preliminary data.</text>
</comment>
<feature type="repeat" description="WD" evidence="18">
    <location>
        <begin position="2176"/>
        <end position="2211"/>
    </location>
</feature>
<comment type="similarity">
    <text evidence="5">Belongs to the type II topoisomerase family.</text>
</comment>
<dbReference type="FunFam" id="3.30.1360.40:FF:000003">
    <property type="entry name" value="DNA topoisomerase 2"/>
    <property type="match status" value="1"/>
</dbReference>
<proteinExistence type="inferred from homology"/>
<dbReference type="CDD" id="cd16930">
    <property type="entry name" value="HATPase_TopII-like"/>
    <property type="match status" value="1"/>
</dbReference>
<dbReference type="InterPro" id="IPR001680">
    <property type="entry name" value="WD40_rpt"/>
</dbReference>
<keyword evidence="9" id="KW-0479">Metal-binding</keyword>
<dbReference type="PRINTS" id="PR00418">
    <property type="entry name" value="TPI2FAMILY"/>
</dbReference>
<dbReference type="InterPro" id="IPR031660">
    <property type="entry name" value="TOPRIM_C"/>
</dbReference>
<feature type="region of interest" description="Disordered" evidence="21">
    <location>
        <begin position="1313"/>
        <end position="1350"/>
    </location>
</feature>
<dbReference type="FunFam" id="3.30.1490.30:FF:000001">
    <property type="entry name" value="DNA topoisomerase 2"/>
    <property type="match status" value="1"/>
</dbReference>
<dbReference type="SUPFAM" id="SSF55874">
    <property type="entry name" value="ATPase domain of HSP90 chaperone/DNA topoisomerase II/histidine kinase"/>
    <property type="match status" value="1"/>
</dbReference>
<dbReference type="Gene3D" id="3.30.565.10">
    <property type="entry name" value="Histidine kinase-like ATPase, C-terminal domain"/>
    <property type="match status" value="1"/>
</dbReference>
<dbReference type="InterPro" id="IPR018522">
    <property type="entry name" value="TopoIIA_CS"/>
</dbReference>
<evidence type="ECO:0000259" key="23">
    <source>
        <dbReference type="PROSITE" id="PS52040"/>
    </source>
</evidence>
<evidence type="ECO:0000256" key="19">
    <source>
        <dbReference type="PROSITE-ProRule" id="PRU01384"/>
    </source>
</evidence>
<keyword evidence="13" id="KW-0460">Magnesium</keyword>
<dbReference type="Gene3D" id="3.40.50.670">
    <property type="match status" value="1"/>
</dbReference>
<evidence type="ECO:0000256" key="6">
    <source>
        <dbReference type="ARBA" id="ARBA00012895"/>
    </source>
</evidence>
<keyword evidence="20" id="KW-0175">Coiled coil</keyword>
<dbReference type="SUPFAM" id="SSF50998">
    <property type="entry name" value="Quinoprotein alcohol dehydrogenase-like"/>
    <property type="match status" value="1"/>
</dbReference>
<dbReference type="SUPFAM" id="SSF54211">
    <property type="entry name" value="Ribosomal protein S5 domain 2-like"/>
    <property type="match status" value="1"/>
</dbReference>
<dbReference type="FunFam" id="3.90.199.10:FF:000002">
    <property type="entry name" value="DNA topoisomerase 2"/>
    <property type="match status" value="1"/>
</dbReference>
<feature type="coiled-coil region" evidence="20">
    <location>
        <begin position="1102"/>
        <end position="1152"/>
    </location>
</feature>
<dbReference type="InterPro" id="IPR034157">
    <property type="entry name" value="TOPRIM_TopoII"/>
</dbReference>
<feature type="region of interest" description="Disordered" evidence="21">
    <location>
        <begin position="1496"/>
        <end position="1517"/>
    </location>
</feature>
<keyword evidence="14 19" id="KW-0799">Topoisomerase</keyword>
<evidence type="ECO:0000256" key="8">
    <source>
        <dbReference type="ARBA" id="ARBA00022574"/>
    </source>
</evidence>
<evidence type="ECO:0000256" key="14">
    <source>
        <dbReference type="ARBA" id="ARBA00023029"/>
    </source>
</evidence>
<keyword evidence="12" id="KW-0067">ATP-binding</keyword>
<dbReference type="PROSITE" id="PS50082">
    <property type="entry name" value="WD_REPEATS_2"/>
    <property type="match status" value="2"/>
</dbReference>
<dbReference type="CDD" id="cd03365">
    <property type="entry name" value="TOPRIM_TopoIIA"/>
    <property type="match status" value="1"/>
</dbReference>
<dbReference type="Pfam" id="PF02518">
    <property type="entry name" value="HATPase_c"/>
    <property type="match status" value="1"/>
</dbReference>
<comment type="catalytic activity">
    <reaction evidence="1 19">
        <text>ATP-dependent breakage, passage and rejoining of double-stranded DNA.</text>
        <dbReference type="EC" id="5.6.2.2"/>
    </reaction>
</comment>
<dbReference type="PROSITE" id="PS50880">
    <property type="entry name" value="TOPRIM"/>
    <property type="match status" value="1"/>
</dbReference>
<dbReference type="InterPro" id="IPR006171">
    <property type="entry name" value="TOPRIM_dom"/>
</dbReference>
<dbReference type="GO" id="GO:0046872">
    <property type="term" value="F:metal ion binding"/>
    <property type="evidence" value="ECO:0007669"/>
    <property type="project" value="UniProtKB-KW"/>
</dbReference>
<feature type="repeat" description="WD" evidence="18">
    <location>
        <begin position="1932"/>
        <end position="1964"/>
    </location>
</feature>
<dbReference type="InterPro" id="IPR003594">
    <property type="entry name" value="HATPase_dom"/>
</dbReference>
<dbReference type="InterPro" id="IPR002205">
    <property type="entry name" value="Topo_IIA_dom_A"/>
</dbReference>
<dbReference type="InterPro" id="IPR013759">
    <property type="entry name" value="Topo_IIA_B_C"/>
</dbReference>
<dbReference type="InterPro" id="IPR014721">
    <property type="entry name" value="Ribsml_uS5_D2-typ_fold_subgr"/>
</dbReference>
<keyword evidence="8 18" id="KW-0853">WD repeat</keyword>
<dbReference type="CDD" id="cd21931">
    <property type="entry name" value="TD_EMAP-like"/>
    <property type="match status" value="1"/>
</dbReference>
<dbReference type="InterPro" id="IPR055439">
    <property type="entry name" value="Beta-prop_EML_1st"/>
</dbReference>
<dbReference type="InterPro" id="IPR001154">
    <property type="entry name" value="TopoII_euk"/>
</dbReference>
<dbReference type="SUPFAM" id="SSF56719">
    <property type="entry name" value="Type II DNA topoisomerase"/>
    <property type="match status" value="1"/>
</dbReference>
<dbReference type="GO" id="GO:0000819">
    <property type="term" value="P:sister chromatid segregation"/>
    <property type="evidence" value="ECO:0007669"/>
    <property type="project" value="TreeGrafter"/>
</dbReference>
<evidence type="ECO:0000256" key="2">
    <source>
        <dbReference type="ARBA" id="ARBA00001913"/>
    </source>
</evidence>
<dbReference type="EC" id="5.6.2.2" evidence="6"/>
<evidence type="ECO:0000256" key="1">
    <source>
        <dbReference type="ARBA" id="ARBA00000185"/>
    </source>
</evidence>
<evidence type="ECO:0000256" key="20">
    <source>
        <dbReference type="SAM" id="Coils"/>
    </source>
</evidence>
<dbReference type="CDD" id="cd03481">
    <property type="entry name" value="TopoIIA_Trans_ScTopoIIA"/>
    <property type="match status" value="1"/>
</dbReference>
<dbReference type="GO" id="GO:0006265">
    <property type="term" value="P:DNA topological change"/>
    <property type="evidence" value="ECO:0007669"/>
    <property type="project" value="UniProtKB-UniRule"/>
</dbReference>
<dbReference type="InterPro" id="IPR001241">
    <property type="entry name" value="Topo_IIA"/>
</dbReference>
<dbReference type="FunFam" id="3.40.50.670:FF:000001">
    <property type="entry name" value="DNA topoisomerase 2"/>
    <property type="match status" value="2"/>
</dbReference>
<dbReference type="InterPro" id="IPR036322">
    <property type="entry name" value="WD40_repeat_dom_sf"/>
</dbReference>
<feature type="region of interest" description="Disordered" evidence="21">
    <location>
        <begin position="1203"/>
        <end position="1234"/>
    </location>
</feature>
<keyword evidence="11" id="KW-0547">Nucleotide-binding</keyword>
<dbReference type="SMART" id="SM00434">
    <property type="entry name" value="TOP4c"/>
    <property type="match status" value="1"/>
</dbReference>
<evidence type="ECO:0000256" key="9">
    <source>
        <dbReference type="ARBA" id="ARBA00022723"/>
    </source>
</evidence>
<dbReference type="SMART" id="SM00387">
    <property type="entry name" value="HATPase_c"/>
    <property type="match status" value="1"/>
</dbReference>
<dbReference type="PROSITE" id="PS00177">
    <property type="entry name" value="TOPOISOMERASE_II"/>
    <property type="match status" value="1"/>
</dbReference>
<evidence type="ECO:0000256" key="10">
    <source>
        <dbReference type="ARBA" id="ARBA00022737"/>
    </source>
</evidence>
<dbReference type="Pfam" id="PF03451">
    <property type="entry name" value="HELP"/>
    <property type="match status" value="1"/>
</dbReference>
<dbReference type="GO" id="GO:0003918">
    <property type="term" value="F:DNA topoisomerase type II (double strand cut, ATP-hydrolyzing) activity"/>
    <property type="evidence" value="ECO:0007669"/>
    <property type="project" value="UniProtKB-EC"/>
</dbReference>
<dbReference type="Gene3D" id="2.130.10.10">
    <property type="entry name" value="YVTN repeat-like/Quinoprotein amine dehydrogenase"/>
    <property type="match status" value="2"/>
</dbReference>
<feature type="compositionally biased region" description="Low complexity" evidence="21">
    <location>
        <begin position="1273"/>
        <end position="1283"/>
    </location>
</feature>
<evidence type="ECO:0000256" key="18">
    <source>
        <dbReference type="PROSITE-ProRule" id="PRU00221"/>
    </source>
</evidence>
<evidence type="ECO:0000256" key="5">
    <source>
        <dbReference type="ARBA" id="ARBA00011080"/>
    </source>
</evidence>
<dbReference type="InterPro" id="IPR015943">
    <property type="entry name" value="WD40/YVTN_repeat-like_dom_sf"/>
</dbReference>
<feature type="domain" description="Topo IIA-type catalytic" evidence="23">
    <location>
        <begin position="689"/>
        <end position="1139"/>
    </location>
</feature>
<evidence type="ECO:0000256" key="4">
    <source>
        <dbReference type="ARBA" id="ARBA00006489"/>
    </source>
</evidence>
<feature type="compositionally biased region" description="Polar residues" evidence="21">
    <location>
        <begin position="1060"/>
        <end position="1069"/>
    </location>
</feature>
<dbReference type="Pfam" id="PF23409">
    <property type="entry name" value="Beta-prop_EML"/>
    <property type="match status" value="1"/>
</dbReference>
<evidence type="ECO:0000256" key="13">
    <source>
        <dbReference type="ARBA" id="ARBA00022842"/>
    </source>
</evidence>
<evidence type="ECO:0000256" key="7">
    <source>
        <dbReference type="ARBA" id="ARBA00019635"/>
    </source>
</evidence>
<dbReference type="SUPFAM" id="SSF50978">
    <property type="entry name" value="WD40 repeat-like"/>
    <property type="match status" value="1"/>
</dbReference>
<feature type="region of interest" description="Disordered" evidence="21">
    <location>
        <begin position="1273"/>
        <end position="1294"/>
    </location>
</feature>
<evidence type="ECO:0000256" key="15">
    <source>
        <dbReference type="ARBA" id="ARBA00023125"/>
    </source>
</evidence>
<evidence type="ECO:0000256" key="17">
    <source>
        <dbReference type="ARBA" id="ARBA00031138"/>
    </source>
</evidence>
<dbReference type="Pfam" id="PF23414">
    <property type="entry name" value="Beta-prop_EML_2"/>
    <property type="match status" value="1"/>
</dbReference>
<dbReference type="InterPro" id="IPR020568">
    <property type="entry name" value="Ribosomal_Su5_D2-typ_SF"/>
</dbReference>
<reference evidence="24" key="2">
    <citation type="journal article" date="2021" name="World Allergy Organ. J.">
        <title>Chromosome-level assembly of Dermatophagoides farinae genome and transcriptome reveals two novel allergens Der f 37 and Der f 39.</title>
        <authorList>
            <person name="Chen J."/>
            <person name="Cai Z."/>
            <person name="Fan D."/>
            <person name="Hu J."/>
            <person name="Hou Y."/>
            <person name="He Y."/>
            <person name="Zhang Z."/>
            <person name="Zhao Z."/>
            <person name="Gao P."/>
            <person name="Hu W."/>
            <person name="Sun J."/>
            <person name="Li J."/>
            <person name="Ji K."/>
        </authorList>
    </citation>
    <scope>NUCLEOTIDE SEQUENCE</scope>
    <source>
        <strain evidence="24">JKM2019</strain>
    </source>
</reference>
<dbReference type="Gene3D" id="1.10.268.10">
    <property type="entry name" value="Topoisomerase, domain 3"/>
    <property type="match status" value="1"/>
</dbReference>
<dbReference type="InterPro" id="IPR013760">
    <property type="entry name" value="Topo_IIA-like_dom_sf"/>
</dbReference>
<feature type="region of interest" description="Disordered" evidence="21">
    <location>
        <begin position="1057"/>
        <end position="1089"/>
    </location>
</feature>
<dbReference type="GO" id="GO:0005634">
    <property type="term" value="C:nucleus"/>
    <property type="evidence" value="ECO:0007669"/>
    <property type="project" value="TreeGrafter"/>
</dbReference>
<accession>A0A9D4SKZ3</accession>
<feature type="compositionally biased region" description="Polar residues" evidence="21">
    <location>
        <begin position="1454"/>
        <end position="1464"/>
    </location>
</feature>
<feature type="compositionally biased region" description="Basic and acidic residues" evidence="21">
    <location>
        <begin position="1079"/>
        <end position="1089"/>
    </location>
</feature>
<dbReference type="PRINTS" id="PR01158">
    <property type="entry name" value="TOPISMRASEII"/>
</dbReference>
<dbReference type="SMART" id="SM00433">
    <property type="entry name" value="TOP2c"/>
    <property type="match status" value="1"/>
</dbReference>
<dbReference type="Gene3D" id="3.30.230.10">
    <property type="match status" value="1"/>
</dbReference>
<comment type="similarity">
    <text evidence="4">Belongs to the WD repeat EMAP family.</text>
</comment>
<evidence type="ECO:0000256" key="16">
    <source>
        <dbReference type="ARBA" id="ARBA00023235"/>
    </source>
</evidence>
<comment type="cofactor">
    <cofactor evidence="3">
        <name>Mg(2+)</name>
        <dbReference type="ChEBI" id="CHEBI:18420"/>
    </cofactor>
</comment>
<dbReference type="PROSITE" id="PS50294">
    <property type="entry name" value="WD_REPEATS_REGION"/>
    <property type="match status" value="2"/>
</dbReference>
<dbReference type="Gene3D" id="3.30.1360.40">
    <property type="match status" value="1"/>
</dbReference>
<dbReference type="InterPro" id="IPR013758">
    <property type="entry name" value="Topo_IIA_A/C_ab"/>
</dbReference>